<keyword evidence="1" id="KW-0812">Transmembrane</keyword>
<gene>
    <name evidence="3" type="ORF">AAFH96_01940</name>
</gene>
<feature type="transmembrane region" description="Helical" evidence="1">
    <location>
        <begin position="58"/>
        <end position="76"/>
    </location>
</feature>
<dbReference type="PANTHER" id="PTHR36435:SF1">
    <property type="entry name" value="CAAX AMINO TERMINAL PROTEASE FAMILY PROTEIN"/>
    <property type="match status" value="1"/>
</dbReference>
<dbReference type="RefSeq" id="WP_375732781.1">
    <property type="nucleotide sequence ID" value="NZ_JBCGDC010000003.1"/>
</dbReference>
<organism evidence="3 4">
    <name type="scientific">Polymorphospora lycopeni</name>
    <dbReference type="NCBI Taxonomy" id="3140240"/>
    <lineage>
        <taxon>Bacteria</taxon>
        <taxon>Bacillati</taxon>
        <taxon>Actinomycetota</taxon>
        <taxon>Actinomycetes</taxon>
        <taxon>Micromonosporales</taxon>
        <taxon>Micromonosporaceae</taxon>
        <taxon>Polymorphospora</taxon>
    </lineage>
</organism>
<dbReference type="EC" id="3.4.-.-" evidence="3"/>
<comment type="caution">
    <text evidence="3">The sequence shown here is derived from an EMBL/GenBank/DDBJ whole genome shotgun (WGS) entry which is preliminary data.</text>
</comment>
<dbReference type="InterPro" id="IPR052710">
    <property type="entry name" value="CAAX_protease"/>
</dbReference>
<dbReference type="InterPro" id="IPR003675">
    <property type="entry name" value="Rce1/LyrA-like_dom"/>
</dbReference>
<evidence type="ECO:0000259" key="2">
    <source>
        <dbReference type="Pfam" id="PF02517"/>
    </source>
</evidence>
<dbReference type="GO" id="GO:0016787">
    <property type="term" value="F:hydrolase activity"/>
    <property type="evidence" value="ECO:0007669"/>
    <property type="project" value="UniProtKB-KW"/>
</dbReference>
<keyword evidence="4" id="KW-1185">Reference proteome</keyword>
<feature type="transmembrane region" description="Helical" evidence="1">
    <location>
        <begin position="134"/>
        <end position="156"/>
    </location>
</feature>
<proteinExistence type="predicted"/>
<feature type="transmembrane region" description="Helical" evidence="1">
    <location>
        <begin position="217"/>
        <end position="237"/>
    </location>
</feature>
<feature type="transmembrane region" description="Helical" evidence="1">
    <location>
        <begin position="168"/>
        <end position="187"/>
    </location>
</feature>
<keyword evidence="1" id="KW-1133">Transmembrane helix</keyword>
<dbReference type="Pfam" id="PF02517">
    <property type="entry name" value="Rce1-like"/>
    <property type="match status" value="1"/>
</dbReference>
<protein>
    <submittedName>
        <fullName evidence="3">CPBP family intramembrane glutamic endopeptidase</fullName>
        <ecNumber evidence="3">3.4.-.-</ecNumber>
    </submittedName>
</protein>
<evidence type="ECO:0000313" key="4">
    <source>
        <dbReference type="Proteomes" id="UP001582793"/>
    </source>
</evidence>
<dbReference type="EMBL" id="JBCGDC010000003">
    <property type="protein sequence ID" value="MFB6391866.1"/>
    <property type="molecule type" value="Genomic_DNA"/>
</dbReference>
<dbReference type="PANTHER" id="PTHR36435">
    <property type="entry name" value="SLR1288 PROTEIN"/>
    <property type="match status" value="1"/>
</dbReference>
<keyword evidence="3" id="KW-0378">Hydrolase</keyword>
<keyword evidence="1" id="KW-0472">Membrane</keyword>
<evidence type="ECO:0000313" key="3">
    <source>
        <dbReference type="EMBL" id="MFB6391866.1"/>
    </source>
</evidence>
<sequence length="240" mass="24914">MNSLSPGHTAPVHNAPRFGYADMAVVLIVGIGLANSTVAEFLARGPARLGMSEMASSSIAWTLINGTQLAVGLAVVRHRFGAIRKPLMLDRPKGGQVGAAISWGLAKAALTLGLLLALPAAIVEGGGGEGGYPAGSLLAQFVFALTFGAVASPLYEEVLYRGVFYRGLAARLPAVAAITLSAGFFAVVHLPRVFNTISALLAGLLFAWLLHRHRNLWVPIIAHAVSNGFLVVLAFAAQAG</sequence>
<evidence type="ECO:0000256" key="1">
    <source>
        <dbReference type="SAM" id="Phobius"/>
    </source>
</evidence>
<name>A0ABV5CIP6_9ACTN</name>
<dbReference type="Proteomes" id="UP001582793">
    <property type="component" value="Unassembled WGS sequence"/>
</dbReference>
<reference evidence="3 4" key="1">
    <citation type="submission" date="2024-04" db="EMBL/GenBank/DDBJ databases">
        <title>Polymorphospora sp. isolated from Baiyangdian Lake in Xiong'an New Area.</title>
        <authorList>
            <person name="Zhang X."/>
            <person name="Liu J."/>
        </authorList>
    </citation>
    <scope>NUCLEOTIDE SEQUENCE [LARGE SCALE GENOMIC DNA]</scope>
    <source>
        <strain evidence="3 4">2-325</strain>
    </source>
</reference>
<accession>A0ABV5CIP6</accession>
<feature type="domain" description="CAAX prenyl protease 2/Lysostaphin resistance protein A-like" evidence="2">
    <location>
        <begin position="140"/>
        <end position="228"/>
    </location>
</feature>
<feature type="transmembrane region" description="Helical" evidence="1">
    <location>
        <begin position="20"/>
        <end position="38"/>
    </location>
</feature>
<feature type="transmembrane region" description="Helical" evidence="1">
    <location>
        <begin position="97"/>
        <end position="122"/>
    </location>
</feature>
<feature type="transmembrane region" description="Helical" evidence="1">
    <location>
        <begin position="193"/>
        <end position="210"/>
    </location>
</feature>